<proteinExistence type="predicted"/>
<feature type="chain" id="PRO_5036898112" evidence="1">
    <location>
        <begin position="22"/>
        <end position="251"/>
    </location>
</feature>
<gene>
    <name evidence="2" type="ORF">HYR64_08540</name>
</gene>
<feature type="signal peptide" evidence="1">
    <location>
        <begin position="1"/>
        <end position="21"/>
    </location>
</feature>
<organism evidence="2 3">
    <name type="scientific">Fimbriimonas ginsengisoli</name>
    <dbReference type="NCBI Taxonomy" id="1005039"/>
    <lineage>
        <taxon>Bacteria</taxon>
        <taxon>Bacillati</taxon>
        <taxon>Armatimonadota</taxon>
        <taxon>Fimbriimonadia</taxon>
        <taxon>Fimbriimonadales</taxon>
        <taxon>Fimbriimonadaceae</taxon>
        <taxon>Fimbriimonas</taxon>
    </lineage>
</organism>
<comment type="caution">
    <text evidence="2">The sequence shown here is derived from an EMBL/GenBank/DDBJ whole genome shotgun (WGS) entry which is preliminary data.</text>
</comment>
<dbReference type="AlphaFoldDB" id="A0A931PV12"/>
<accession>A0A931PV12</accession>
<name>A0A931PV12_FIMGI</name>
<evidence type="ECO:0000313" key="3">
    <source>
        <dbReference type="Proteomes" id="UP000727962"/>
    </source>
</evidence>
<reference evidence="2" key="1">
    <citation type="submission" date="2020-07" db="EMBL/GenBank/DDBJ databases">
        <title>Huge and variable diversity of episymbiotic CPR bacteria and DPANN archaea in groundwater ecosystems.</title>
        <authorList>
            <person name="He C.Y."/>
            <person name="Keren R."/>
            <person name="Whittaker M."/>
            <person name="Farag I.F."/>
            <person name="Doudna J."/>
            <person name="Cate J.H.D."/>
            <person name="Banfield J.F."/>
        </authorList>
    </citation>
    <scope>NUCLEOTIDE SEQUENCE</scope>
    <source>
        <strain evidence="2">NC_groundwater_17_Pr7_B-0.1um_64_12</strain>
    </source>
</reference>
<keyword evidence="1" id="KW-0732">Signal</keyword>
<dbReference type="EMBL" id="JACOSL010000052">
    <property type="protein sequence ID" value="MBI1757137.1"/>
    <property type="molecule type" value="Genomic_DNA"/>
</dbReference>
<dbReference type="Proteomes" id="UP000727962">
    <property type="component" value="Unassembled WGS sequence"/>
</dbReference>
<evidence type="ECO:0000256" key="1">
    <source>
        <dbReference type="SAM" id="SignalP"/>
    </source>
</evidence>
<evidence type="ECO:0000313" key="2">
    <source>
        <dbReference type="EMBL" id="MBI1757137.1"/>
    </source>
</evidence>
<sequence length="251" mass="26437">MNKLHLSGAIAALILPGLAGAWQQTPTMTPPATAAPTQEVAATYSLKRVAKAGDVLKFKLGAELEMGGQNISFSALMTETVKEVADNGNYKIASGQTDAKINMGGQEQDIPSRDADNEVTYTPLGEIVDVKADGIEGARRFGNLQILRAPDSPVKVGDSWTYKGAADAKAGVVAFTADYKVLAAEKVGDLDTIKLKCTIKETEGAEPASSDGTVWVEAKNFSMVKVETTWTNMPVPGAPGPINAKVTITRV</sequence>
<protein>
    <submittedName>
        <fullName evidence="2">Uncharacterized protein</fullName>
    </submittedName>
</protein>